<dbReference type="KEGG" id="htu:Htur_0943"/>
<dbReference type="AlphaFoldDB" id="D2RYD6"/>
<sequence>MSDVPSRVCYLSLAGDVMLRGSSQSIDEIDIASESLSITVNGTVVTARHWWLDPPYRSVRRTVTRERKTP</sequence>
<dbReference type="GeneID" id="58789203"/>
<gene>
    <name evidence="1" type="ordered locus">Htur_0943</name>
</gene>
<protein>
    <submittedName>
        <fullName evidence="1">Uncharacterized protein</fullName>
    </submittedName>
</protein>
<proteinExistence type="predicted"/>
<organism evidence="1 2">
    <name type="scientific">Haloterrigena turkmenica (strain ATCC 51198 / DSM 5511 / JCM 9101 / NCIMB 13204 / VKM B-1734 / 4k)</name>
    <name type="common">Halococcus turkmenicus</name>
    <dbReference type="NCBI Taxonomy" id="543526"/>
    <lineage>
        <taxon>Archaea</taxon>
        <taxon>Methanobacteriati</taxon>
        <taxon>Methanobacteriota</taxon>
        <taxon>Stenosarchaea group</taxon>
        <taxon>Halobacteria</taxon>
        <taxon>Halobacteriales</taxon>
        <taxon>Natrialbaceae</taxon>
        <taxon>Haloterrigena</taxon>
    </lineage>
</organism>
<evidence type="ECO:0000313" key="2">
    <source>
        <dbReference type="Proteomes" id="UP000001903"/>
    </source>
</evidence>
<name>D2RYD6_HALTV</name>
<keyword evidence="2" id="KW-1185">Reference proteome</keyword>
<dbReference type="HOGENOM" id="CLU_2748090_0_0_2"/>
<dbReference type="EMBL" id="CP001860">
    <property type="protein sequence ID" value="ADB59837.1"/>
    <property type="molecule type" value="Genomic_DNA"/>
</dbReference>
<dbReference type="RefSeq" id="WP_012942149.1">
    <property type="nucleotide sequence ID" value="NC_013743.1"/>
</dbReference>
<evidence type="ECO:0000313" key="1">
    <source>
        <dbReference type="EMBL" id="ADB59837.1"/>
    </source>
</evidence>
<accession>D2RYD6</accession>
<reference evidence="1 2" key="1">
    <citation type="journal article" date="2010" name="Stand. Genomic Sci.">
        <title>Complete genome sequence of Haloterrigena turkmenica type strain (4k).</title>
        <authorList>
            <person name="Saunders E."/>
            <person name="Tindall B.J."/>
            <person name="Fahnrich R."/>
            <person name="Lapidus A."/>
            <person name="Copeland A."/>
            <person name="Del Rio T.G."/>
            <person name="Lucas S."/>
            <person name="Chen F."/>
            <person name="Tice H."/>
            <person name="Cheng J.F."/>
            <person name="Han C."/>
            <person name="Detter J.C."/>
            <person name="Bruce D."/>
            <person name="Goodwin L."/>
            <person name="Chain P."/>
            <person name="Pitluck S."/>
            <person name="Pati A."/>
            <person name="Ivanova N."/>
            <person name="Mavromatis K."/>
            <person name="Chen A."/>
            <person name="Palaniappan K."/>
            <person name="Land M."/>
            <person name="Hauser L."/>
            <person name="Chang Y.J."/>
            <person name="Jeffries C.D."/>
            <person name="Brettin T."/>
            <person name="Rohde M."/>
            <person name="Goker M."/>
            <person name="Bristow J."/>
            <person name="Eisen J.A."/>
            <person name="Markowitz V."/>
            <person name="Hugenholtz P."/>
            <person name="Klenk H.P."/>
            <person name="Kyrpides N.C."/>
        </authorList>
    </citation>
    <scope>NUCLEOTIDE SEQUENCE [LARGE SCALE GENOMIC DNA]</scope>
    <source>
        <strain evidence="2">ATCC 51198 / DSM 5511 / JCM 9101 / NCIMB 13204 / VKM B-1734 / 4k</strain>
    </source>
</reference>
<dbReference type="Proteomes" id="UP000001903">
    <property type="component" value="Chromosome"/>
</dbReference>
<dbReference type="STRING" id="543526.Htur_0943"/>